<name>A0AA85K6M4_TRIRE</name>
<evidence type="ECO:0000259" key="9">
    <source>
        <dbReference type="PROSITE" id="PS51506"/>
    </source>
</evidence>
<evidence type="ECO:0000256" key="2">
    <source>
        <dbReference type="ARBA" id="ARBA00022771"/>
    </source>
</evidence>
<keyword evidence="1 6" id="KW-0479">Metal-binding</keyword>
<keyword evidence="6" id="KW-0833">Ubl conjugation pathway</keyword>
<evidence type="ECO:0000313" key="10">
    <source>
        <dbReference type="Proteomes" id="UP000050795"/>
    </source>
</evidence>
<dbReference type="GO" id="GO:0061630">
    <property type="term" value="F:ubiquitin protein ligase activity"/>
    <property type="evidence" value="ECO:0007669"/>
    <property type="project" value="UniProtKB-EC"/>
</dbReference>
<dbReference type="InterPro" id="IPR014742">
    <property type="entry name" value="Adaptor_Cbl_SH2-like"/>
</dbReference>
<dbReference type="Pfam" id="PF02762">
    <property type="entry name" value="Cbl_N3"/>
    <property type="match status" value="1"/>
</dbReference>
<dbReference type="Pfam" id="PF02761">
    <property type="entry name" value="Cbl_N2"/>
    <property type="match status" value="1"/>
</dbReference>
<comment type="function">
    <text evidence="6">E3 ubiquitin-protein ligase which accepts ubiquitin from specific E2 ubiquitin-conjugating enzymes, and transfers it to substrates, generally promoting their degradation by the proteasome.</text>
</comment>
<keyword evidence="6" id="KW-0808">Transferase</keyword>
<evidence type="ECO:0000259" key="8">
    <source>
        <dbReference type="PROSITE" id="PS50089"/>
    </source>
</evidence>
<dbReference type="GO" id="GO:0045121">
    <property type="term" value="C:membrane raft"/>
    <property type="evidence" value="ECO:0007669"/>
    <property type="project" value="TreeGrafter"/>
</dbReference>
<reference evidence="11" key="2">
    <citation type="submission" date="2023-11" db="UniProtKB">
        <authorList>
            <consortium name="WormBaseParasite"/>
        </authorList>
    </citation>
    <scope>IDENTIFICATION</scope>
</reference>
<feature type="region of interest" description="Disordered" evidence="7">
    <location>
        <begin position="436"/>
        <end position="457"/>
    </location>
</feature>
<evidence type="ECO:0000256" key="1">
    <source>
        <dbReference type="ARBA" id="ARBA00022723"/>
    </source>
</evidence>
<protein>
    <recommendedName>
        <fullName evidence="6">E3 ubiquitin-protein ligase CBL</fullName>
        <ecNumber evidence="6">2.3.2.27</ecNumber>
    </recommendedName>
</protein>
<dbReference type="GO" id="GO:0017124">
    <property type="term" value="F:SH3 domain binding"/>
    <property type="evidence" value="ECO:0007669"/>
    <property type="project" value="TreeGrafter"/>
</dbReference>
<dbReference type="WBParaSite" id="TREG1_81380.1">
    <property type="protein sequence ID" value="TREG1_81380.1"/>
    <property type="gene ID" value="TREG1_81380"/>
</dbReference>
<evidence type="ECO:0000256" key="5">
    <source>
        <dbReference type="PROSITE-ProRule" id="PRU00175"/>
    </source>
</evidence>
<dbReference type="Proteomes" id="UP000050795">
    <property type="component" value="Unassembled WGS sequence"/>
</dbReference>
<dbReference type="Gene3D" id="3.30.505.10">
    <property type="entry name" value="SH2 domain"/>
    <property type="match status" value="1"/>
</dbReference>
<keyword evidence="10" id="KW-1185">Reference proteome</keyword>
<dbReference type="InterPro" id="IPR024159">
    <property type="entry name" value="Cbl_PTB"/>
</dbReference>
<sequence>MSCYFITLNKSFNHIFFIILLGNNMTSSKGKCKTPFSELVSNLEGRSSYISRLIAQSSARNELDDHHNLETIFSNLVTQWRMIMLKTGDTILSHALTDFLNDCASNTTKAFSLLEMFLKSSNNSPYWLLPKKFMMRLVYIFEELCSVLPNGVPISEEYHFVRQETGIWWDTVFGKKYSVSWNGFLQAFTGEFGITDGHMHEPLHDTFSFASEDYVSVYALDIFSRLFPPWRNCFKVWKKLIYEHPAFMPWSTFSDAHNLLLKFTTKPGTFVFRLSCNNIGFWSVGYVGEDEKPVQIVCRSHYLADYLEETKHRKLCIFPRGLDSNQNPDLSEIVNQTQMCIVSPTDNRNSESVLSCGICMEFEKTVQLEPCKHHLCLKCSIKWIPTVKGCPFCRQTVLATTSVQFFLNNAKNSSPNDFIISGLSFKRGLPASRKGSLPLRLPKDNGEGSSTAKRKGLTLTLPSDFNEKSSSVSINPACTKLDRTESQLDQFSELHSQNLNLSGAQSESNLLAQAHNSEARNNDVGFTNMEDYPIEEVSRALRVAKGDVEIANAILQEYCLKIIKK</sequence>
<dbReference type="InterPro" id="IPR036860">
    <property type="entry name" value="SH2_dom_sf"/>
</dbReference>
<dbReference type="SUPFAM" id="SSF47473">
    <property type="entry name" value="EF-hand"/>
    <property type="match status" value="1"/>
</dbReference>
<dbReference type="Pfam" id="PF13920">
    <property type="entry name" value="zf-C3HC4_3"/>
    <property type="match status" value="1"/>
</dbReference>
<comment type="domain">
    <text evidence="6">The N-terminus is composed of the phosphotyrosine binding (PTB) domain, a short linker region and the RING-type zinc finger. The PTB domain, which is also called TKB (tyrosine kinase binding) domain, is composed of three different subdomains: a four-helix bundle (4H), a calcium-binding EF hand and a divergent SH2 domain.</text>
</comment>
<dbReference type="SUPFAM" id="SSF57850">
    <property type="entry name" value="RING/U-box"/>
    <property type="match status" value="1"/>
</dbReference>
<dbReference type="SUPFAM" id="SSF55550">
    <property type="entry name" value="SH2 domain"/>
    <property type="match status" value="1"/>
</dbReference>
<dbReference type="InterPro" id="IPR024162">
    <property type="entry name" value="Adaptor_Cbl"/>
</dbReference>
<dbReference type="GO" id="GO:0001784">
    <property type="term" value="F:phosphotyrosine residue binding"/>
    <property type="evidence" value="ECO:0007669"/>
    <property type="project" value="UniProtKB-UniRule"/>
</dbReference>
<dbReference type="InterPro" id="IPR013083">
    <property type="entry name" value="Znf_RING/FYVE/PHD"/>
</dbReference>
<organism evidence="10 11">
    <name type="scientific">Trichobilharzia regenti</name>
    <name type="common">Nasal bird schistosome</name>
    <dbReference type="NCBI Taxonomy" id="157069"/>
    <lineage>
        <taxon>Eukaryota</taxon>
        <taxon>Metazoa</taxon>
        <taxon>Spiralia</taxon>
        <taxon>Lophotrochozoa</taxon>
        <taxon>Platyhelminthes</taxon>
        <taxon>Trematoda</taxon>
        <taxon>Digenea</taxon>
        <taxon>Strigeidida</taxon>
        <taxon>Schistosomatoidea</taxon>
        <taxon>Schistosomatidae</taxon>
        <taxon>Trichobilharzia</taxon>
    </lineage>
</organism>
<feature type="domain" description="Cbl-PTB" evidence="9">
    <location>
        <begin position="7"/>
        <end position="332"/>
    </location>
</feature>
<comment type="catalytic activity">
    <reaction evidence="6">
        <text>S-ubiquitinyl-[E2 ubiquitin-conjugating enzyme]-L-cysteine + [acceptor protein]-L-lysine = [E2 ubiquitin-conjugating enzyme]-L-cysteine + N(6)-ubiquitinyl-[acceptor protein]-L-lysine.</text>
        <dbReference type="EC" id="2.3.2.27"/>
    </reaction>
</comment>
<keyword evidence="2 5" id="KW-0863">Zinc-finger</keyword>
<keyword evidence="3 6" id="KW-0862">Zinc</keyword>
<feature type="domain" description="RING-type" evidence="8">
    <location>
        <begin position="356"/>
        <end position="394"/>
    </location>
</feature>
<dbReference type="Gene3D" id="3.30.40.10">
    <property type="entry name" value="Zinc/RING finger domain, C3HC4 (zinc finger)"/>
    <property type="match status" value="1"/>
</dbReference>
<dbReference type="GO" id="GO:0008270">
    <property type="term" value="F:zinc ion binding"/>
    <property type="evidence" value="ECO:0007669"/>
    <property type="project" value="UniProtKB-KW"/>
</dbReference>
<dbReference type="SMART" id="SM00184">
    <property type="entry name" value="RING"/>
    <property type="match status" value="1"/>
</dbReference>
<dbReference type="PROSITE" id="PS51506">
    <property type="entry name" value="CBL_PTB"/>
    <property type="match status" value="1"/>
</dbReference>
<dbReference type="AlphaFoldDB" id="A0AA85K6M4"/>
<dbReference type="PANTHER" id="PTHR23007">
    <property type="entry name" value="CBL"/>
    <property type="match status" value="1"/>
</dbReference>
<dbReference type="GO" id="GO:0007165">
    <property type="term" value="P:signal transduction"/>
    <property type="evidence" value="ECO:0007669"/>
    <property type="project" value="TreeGrafter"/>
</dbReference>
<dbReference type="Gene3D" id="1.10.238.10">
    <property type="entry name" value="EF-hand"/>
    <property type="match status" value="1"/>
</dbReference>
<dbReference type="EC" id="2.3.2.27" evidence="6"/>
<accession>A0AA85K6M4</accession>
<dbReference type="InterPro" id="IPR014741">
    <property type="entry name" value="Adaptor_Cbl_EF_hand-like"/>
</dbReference>
<proteinExistence type="predicted"/>
<evidence type="ECO:0000256" key="4">
    <source>
        <dbReference type="ARBA" id="ARBA00022837"/>
    </source>
</evidence>
<dbReference type="GO" id="GO:0005886">
    <property type="term" value="C:plasma membrane"/>
    <property type="evidence" value="ECO:0007669"/>
    <property type="project" value="TreeGrafter"/>
</dbReference>
<evidence type="ECO:0000256" key="6">
    <source>
        <dbReference type="RuleBase" id="RU367001"/>
    </source>
</evidence>
<evidence type="ECO:0000313" key="11">
    <source>
        <dbReference type="WBParaSite" id="TREG1_81380.1"/>
    </source>
</evidence>
<dbReference type="GO" id="GO:0023051">
    <property type="term" value="P:regulation of signaling"/>
    <property type="evidence" value="ECO:0007669"/>
    <property type="project" value="InterPro"/>
</dbReference>
<dbReference type="InterPro" id="IPR001841">
    <property type="entry name" value="Znf_RING"/>
</dbReference>
<evidence type="ECO:0000256" key="7">
    <source>
        <dbReference type="SAM" id="MobiDB-lite"/>
    </source>
</evidence>
<dbReference type="InterPro" id="IPR011992">
    <property type="entry name" value="EF-hand-dom_pair"/>
</dbReference>
<evidence type="ECO:0000256" key="3">
    <source>
        <dbReference type="ARBA" id="ARBA00022833"/>
    </source>
</evidence>
<keyword evidence="4 6" id="KW-0106">Calcium</keyword>
<comment type="pathway">
    <text evidence="6">Protein modification; protein ubiquitination.</text>
</comment>
<dbReference type="PANTHER" id="PTHR23007:SF11">
    <property type="entry name" value="E3 UBIQUITIN-PROTEIN LIGASE CBL"/>
    <property type="match status" value="1"/>
</dbReference>
<dbReference type="GO" id="GO:0005509">
    <property type="term" value="F:calcium ion binding"/>
    <property type="evidence" value="ECO:0007669"/>
    <property type="project" value="UniProtKB-UniRule"/>
</dbReference>
<reference evidence="10" key="1">
    <citation type="submission" date="2022-06" db="EMBL/GenBank/DDBJ databases">
        <authorList>
            <person name="Berger JAMES D."/>
            <person name="Berger JAMES D."/>
        </authorList>
    </citation>
    <scope>NUCLEOTIDE SEQUENCE [LARGE SCALE GENOMIC DNA]</scope>
</reference>
<dbReference type="PROSITE" id="PS50089">
    <property type="entry name" value="ZF_RING_2"/>
    <property type="match status" value="1"/>
</dbReference>